<sequence>MKTKLTLTIEKNIIEKAKEFARNSGKSLSDLVERFLEKEIAEVEIQQANIPEEFKGLFGSVNLPADLNEKEAIREILSEKHQK</sequence>
<proteinExistence type="predicted"/>
<reference evidence="1 2" key="1">
    <citation type="submission" date="2015-09" db="EMBL/GenBank/DDBJ databases">
        <title>Identification and resolution of microdiversity through metagenomic sequencing of parallel consortia.</title>
        <authorList>
            <person name="Nelson W.C."/>
            <person name="Romine M.F."/>
            <person name="Lindemann S.R."/>
        </authorList>
    </citation>
    <scope>NUCLEOTIDE SEQUENCE [LARGE SCALE GENOMIC DNA]</scope>
    <source>
        <strain evidence="1">HL-49</strain>
    </source>
</reference>
<gene>
    <name evidence="1" type="ORF">HLUCCX10_04465</name>
</gene>
<dbReference type="Proteomes" id="UP000050421">
    <property type="component" value="Unassembled WGS sequence"/>
</dbReference>
<protein>
    <submittedName>
        <fullName evidence="1">Toxin-antitoxin system antidote component</fullName>
    </submittedName>
</protein>
<dbReference type="OrthoDB" id="1121643at2"/>
<name>A0A0P7YJ97_9BACT</name>
<dbReference type="PATRIC" id="fig|1305737.6.peg.1544"/>
<comment type="caution">
    <text evidence="1">The sequence shown here is derived from an EMBL/GenBank/DDBJ whole genome shotgun (WGS) entry which is preliminary data.</text>
</comment>
<dbReference type="STRING" id="1305737.GCA_000526355_03299"/>
<accession>A0A0P7YJ97</accession>
<evidence type="ECO:0000313" key="1">
    <source>
        <dbReference type="EMBL" id="KPQ18900.1"/>
    </source>
</evidence>
<organism evidence="1 2">
    <name type="scientific">Algoriphagus marincola HL-49</name>
    <dbReference type="NCBI Taxonomy" id="1305737"/>
    <lineage>
        <taxon>Bacteria</taxon>
        <taxon>Pseudomonadati</taxon>
        <taxon>Bacteroidota</taxon>
        <taxon>Cytophagia</taxon>
        <taxon>Cytophagales</taxon>
        <taxon>Cyclobacteriaceae</taxon>
        <taxon>Algoriphagus</taxon>
    </lineage>
</organism>
<dbReference type="InterPro" id="IPR045944">
    <property type="entry name" value="DUF6364"/>
</dbReference>
<dbReference type="AlphaFoldDB" id="A0A0P7YJ97"/>
<dbReference type="EMBL" id="LJXT01000018">
    <property type="protein sequence ID" value="KPQ18900.1"/>
    <property type="molecule type" value="Genomic_DNA"/>
</dbReference>
<dbReference type="Pfam" id="PF19891">
    <property type="entry name" value="DUF6364"/>
    <property type="match status" value="1"/>
</dbReference>
<evidence type="ECO:0000313" key="2">
    <source>
        <dbReference type="Proteomes" id="UP000050421"/>
    </source>
</evidence>